<reference evidence="7 9" key="1">
    <citation type="submission" date="2007-01" db="EMBL/GenBank/DDBJ databases">
        <title>Draft genome sequence of Collinsella aerofaciens (ATCC 25986).</title>
        <authorList>
            <person name="Sudarsanam P."/>
            <person name="Ley R."/>
            <person name="Guruge J."/>
            <person name="Turnbaugh P.J."/>
            <person name="Mahowald M."/>
            <person name="Liep D."/>
            <person name="Gordon J."/>
        </authorList>
    </citation>
    <scope>NUCLEOTIDE SEQUENCE [LARGE SCALE GENOMIC DNA]</scope>
    <source>
        <strain evidence="7">ATCC 25986</strain>
        <strain evidence="9">ATCC 25986 / DSM 3979 / JCM 10188 / KCTC 3647 / NCTC 11838 / VPI 1003</strain>
    </source>
</reference>
<dbReference type="InterPro" id="IPR051206">
    <property type="entry name" value="NAMLAA_amidase_2"/>
</dbReference>
<dbReference type="GO" id="GO:0008745">
    <property type="term" value="F:N-acetylmuramoyl-L-alanine amidase activity"/>
    <property type="evidence" value="ECO:0007669"/>
    <property type="project" value="UniProtKB-EC"/>
</dbReference>
<keyword evidence="4" id="KW-0961">Cell wall biogenesis/degradation</keyword>
<dbReference type="InterPro" id="IPR002502">
    <property type="entry name" value="Amidase_domain"/>
</dbReference>
<dbReference type="SUPFAM" id="SSF55846">
    <property type="entry name" value="N-acetylmuramoyl-L-alanine amidase-like"/>
    <property type="match status" value="1"/>
</dbReference>
<dbReference type="Pfam" id="PF01510">
    <property type="entry name" value="Amidase_2"/>
    <property type="match status" value="1"/>
</dbReference>
<evidence type="ECO:0000256" key="1">
    <source>
        <dbReference type="ARBA" id="ARBA00001561"/>
    </source>
</evidence>
<sequence>MADFANVQPDEYKLLGCNFSAGRPFGIKGVTIHHMAGDLNAAQCNSIWAANGCSAHYSVDRNGYIVQHVNDTDRAYACGDGIGTGGGNDTTISIEHANSARGPWTVHEAAIESGAHLVAALCLYYGLGRPAWMVNVFPHKHWSSTACPGELAGSQRDHYMQRAVEWYDAMVGGAQPSAPTVQPAATPAAPSASQGAPGGFPRSTGARVPVHYSLHLKGGGWLDEVTDFGAGDDGFAGYPCRQHDLLCARVDRGTLKYQVHTVEDGWLDWVAKGDRNDTVNGCAGIAGHTIDGVRMYYVTPSGEECKQAWYRSQTTARAGWLNTVCDDGSTYSGDDYAGIYGEPLDRLQVCVTDGVPW</sequence>
<dbReference type="GO" id="GO:0009254">
    <property type="term" value="P:peptidoglycan turnover"/>
    <property type="evidence" value="ECO:0007669"/>
    <property type="project" value="TreeGrafter"/>
</dbReference>
<evidence type="ECO:0000256" key="5">
    <source>
        <dbReference type="SAM" id="MobiDB-lite"/>
    </source>
</evidence>
<evidence type="ECO:0000313" key="10">
    <source>
        <dbReference type="Proteomes" id="UP000464211"/>
    </source>
</evidence>
<evidence type="ECO:0000313" key="8">
    <source>
        <dbReference type="EMBL" id="QIA33065.1"/>
    </source>
</evidence>
<dbReference type="InterPro" id="IPR036505">
    <property type="entry name" value="Amidase/PGRP_sf"/>
</dbReference>
<dbReference type="Proteomes" id="UP000002979">
    <property type="component" value="Unassembled WGS sequence"/>
</dbReference>
<dbReference type="Gene3D" id="3.40.80.10">
    <property type="entry name" value="Peptidoglycan recognition protein-like"/>
    <property type="match status" value="1"/>
</dbReference>
<evidence type="ECO:0000256" key="4">
    <source>
        <dbReference type="ARBA" id="ARBA00023316"/>
    </source>
</evidence>
<feature type="compositionally biased region" description="Low complexity" evidence="5">
    <location>
        <begin position="175"/>
        <end position="195"/>
    </location>
</feature>
<dbReference type="EC" id="3.5.1.28" evidence="2"/>
<evidence type="ECO:0000313" key="9">
    <source>
        <dbReference type="Proteomes" id="UP000002979"/>
    </source>
</evidence>
<evidence type="ECO:0000313" key="7">
    <source>
        <dbReference type="EMBL" id="EBA40578.1"/>
    </source>
</evidence>
<evidence type="ECO:0000259" key="6">
    <source>
        <dbReference type="SMART" id="SM00644"/>
    </source>
</evidence>
<accession>A4E769</accession>
<dbReference type="AlphaFoldDB" id="A4E769"/>
<dbReference type="RefSeq" id="WP_006234168.1">
    <property type="nucleotide sequence ID" value="NZ_AAVN02000001.1"/>
</dbReference>
<evidence type="ECO:0000256" key="2">
    <source>
        <dbReference type="ARBA" id="ARBA00011901"/>
    </source>
</evidence>
<dbReference type="PANTHER" id="PTHR30417">
    <property type="entry name" value="N-ACETYLMURAMOYL-L-ALANINE AMIDASE AMID"/>
    <property type="match status" value="1"/>
</dbReference>
<dbReference type="Proteomes" id="UP000464211">
    <property type="component" value="Chromosome"/>
</dbReference>
<keyword evidence="3" id="KW-0378">Hydrolase</keyword>
<gene>
    <name evidence="7" type="ORF">COLAER_00250</name>
    <name evidence="8" type="ORF">GXM19_01475</name>
</gene>
<feature type="domain" description="N-acetylmuramoyl-L-alanine amidase" evidence="6">
    <location>
        <begin position="17"/>
        <end position="149"/>
    </location>
</feature>
<name>A4E769_COLAA</name>
<dbReference type="EMBL" id="AAVN02000001">
    <property type="protein sequence ID" value="EBA40578.1"/>
    <property type="molecule type" value="Genomic_DNA"/>
</dbReference>
<proteinExistence type="predicted"/>
<dbReference type="GO" id="GO:0009253">
    <property type="term" value="P:peptidoglycan catabolic process"/>
    <property type="evidence" value="ECO:0007669"/>
    <property type="project" value="InterPro"/>
</dbReference>
<reference evidence="7 9" key="2">
    <citation type="submission" date="2007-04" db="EMBL/GenBank/DDBJ databases">
        <authorList>
            <person name="Fulton L."/>
            <person name="Clifton S."/>
            <person name="Fulton B."/>
            <person name="Xu J."/>
            <person name="Minx P."/>
            <person name="Mardis E.R."/>
            <person name="Wilson R.K."/>
        </authorList>
    </citation>
    <scope>NUCLEOTIDE SEQUENCE [LARGE SCALE GENOMIC DNA]</scope>
    <source>
        <strain evidence="7">ATCC 25986</strain>
        <strain evidence="9">ATCC 25986 / DSM 3979 / JCM 10188 / KCTC 3647 / NCTC 11838 / VPI 1003</strain>
    </source>
</reference>
<feature type="region of interest" description="Disordered" evidence="5">
    <location>
        <begin position="175"/>
        <end position="200"/>
    </location>
</feature>
<dbReference type="PANTHER" id="PTHR30417:SF1">
    <property type="entry name" value="N-ACETYLMURAMOYL-L-ALANINE AMIDASE AMID"/>
    <property type="match status" value="1"/>
</dbReference>
<evidence type="ECO:0000256" key="3">
    <source>
        <dbReference type="ARBA" id="ARBA00022801"/>
    </source>
</evidence>
<dbReference type="GO" id="GO:0071555">
    <property type="term" value="P:cell wall organization"/>
    <property type="evidence" value="ECO:0007669"/>
    <property type="project" value="UniProtKB-KW"/>
</dbReference>
<protein>
    <recommendedName>
        <fullName evidence="2">N-acetylmuramoyl-L-alanine amidase</fullName>
        <ecNumber evidence="2">3.5.1.28</ecNumber>
    </recommendedName>
</protein>
<comment type="catalytic activity">
    <reaction evidence="1">
        <text>Hydrolyzes the link between N-acetylmuramoyl residues and L-amino acid residues in certain cell-wall glycopeptides.</text>
        <dbReference type="EC" id="3.5.1.28"/>
    </reaction>
</comment>
<dbReference type="CDD" id="cd06583">
    <property type="entry name" value="PGRP"/>
    <property type="match status" value="1"/>
</dbReference>
<organism evidence="7 9">
    <name type="scientific">Collinsella aerofaciens (strain ATCC 25986 / DSM 3979 / JCM 10188 / KCTC 3647 / NCTC 11838 / VPI 1003)</name>
    <dbReference type="NCBI Taxonomy" id="411903"/>
    <lineage>
        <taxon>Bacteria</taxon>
        <taxon>Bacillati</taxon>
        <taxon>Actinomycetota</taxon>
        <taxon>Coriobacteriia</taxon>
        <taxon>Coriobacteriales</taxon>
        <taxon>Coriobacteriaceae</taxon>
        <taxon>Collinsella</taxon>
    </lineage>
</organism>
<reference evidence="8 10" key="3">
    <citation type="submission" date="2020-01" db="EMBL/GenBank/DDBJ databases">
        <title>Complete genome sequence of Collinsella aerofaciens JCM 10188(T).</title>
        <authorList>
            <person name="Tourlousse D.M."/>
            <person name="Sakamoto M."/>
            <person name="Miura T."/>
            <person name="Narita K."/>
            <person name="Ohashi A."/>
            <person name="Uchino Y."/>
            <person name="Yamazoe A."/>
            <person name="Kameyama K."/>
            <person name="Terauchi J."/>
            <person name="Ohkuma M."/>
            <person name="Kawasaki H."/>
            <person name="Sekiguchi Y."/>
        </authorList>
    </citation>
    <scope>NUCLEOTIDE SEQUENCE [LARGE SCALE GENOMIC DNA]</scope>
    <source>
        <strain evidence="8 10">JCM 10188</strain>
    </source>
</reference>
<dbReference type="EMBL" id="CP048433">
    <property type="protein sequence ID" value="QIA33065.1"/>
    <property type="molecule type" value="Genomic_DNA"/>
</dbReference>
<dbReference type="GeneID" id="92849077"/>
<dbReference type="SMART" id="SM00644">
    <property type="entry name" value="Ami_2"/>
    <property type="match status" value="1"/>
</dbReference>